<accession>X0XUN2</accession>
<dbReference type="SUPFAM" id="SSF46689">
    <property type="entry name" value="Homeodomain-like"/>
    <property type="match status" value="1"/>
</dbReference>
<dbReference type="PANTHER" id="PTHR47894:SF1">
    <property type="entry name" value="HTH-TYPE TRANSCRIPTIONAL REGULATOR VQSM"/>
    <property type="match status" value="1"/>
</dbReference>
<dbReference type="Gene3D" id="1.10.10.60">
    <property type="entry name" value="Homeodomain-like"/>
    <property type="match status" value="1"/>
</dbReference>
<dbReference type="PANTHER" id="PTHR47894">
    <property type="entry name" value="HTH-TYPE TRANSCRIPTIONAL REGULATOR GADX"/>
    <property type="match status" value="1"/>
</dbReference>
<dbReference type="InterPro" id="IPR020449">
    <property type="entry name" value="Tscrpt_reg_AraC-type_HTH"/>
</dbReference>
<evidence type="ECO:0000256" key="1">
    <source>
        <dbReference type="ARBA" id="ARBA00023015"/>
    </source>
</evidence>
<reference evidence="5" key="1">
    <citation type="journal article" date="2014" name="Front. Microbiol.">
        <title>High frequency of phylogenetically diverse reductive dehalogenase-homologous genes in deep subseafloor sedimentary metagenomes.</title>
        <authorList>
            <person name="Kawai M."/>
            <person name="Futagami T."/>
            <person name="Toyoda A."/>
            <person name="Takaki Y."/>
            <person name="Nishi S."/>
            <person name="Hori S."/>
            <person name="Arai W."/>
            <person name="Tsubouchi T."/>
            <person name="Morono Y."/>
            <person name="Uchiyama I."/>
            <person name="Ito T."/>
            <person name="Fujiyama A."/>
            <person name="Inagaki F."/>
            <person name="Takami H."/>
        </authorList>
    </citation>
    <scope>NUCLEOTIDE SEQUENCE</scope>
    <source>
        <strain evidence="5">Expedition CK06-06</strain>
    </source>
</reference>
<name>X0XUN2_9ZZZZ</name>
<keyword evidence="1" id="KW-0805">Transcription regulation</keyword>
<evidence type="ECO:0000313" key="5">
    <source>
        <dbReference type="EMBL" id="GAG47040.1"/>
    </source>
</evidence>
<evidence type="ECO:0000259" key="4">
    <source>
        <dbReference type="PROSITE" id="PS01124"/>
    </source>
</evidence>
<proteinExistence type="predicted"/>
<dbReference type="PROSITE" id="PS01124">
    <property type="entry name" value="HTH_ARAC_FAMILY_2"/>
    <property type="match status" value="1"/>
</dbReference>
<comment type="caution">
    <text evidence="5">The sequence shown here is derived from an EMBL/GenBank/DDBJ whole genome shotgun (WGS) entry which is preliminary data.</text>
</comment>
<dbReference type="SMART" id="SM00342">
    <property type="entry name" value="HTH_ARAC"/>
    <property type="match status" value="1"/>
</dbReference>
<dbReference type="InterPro" id="IPR018060">
    <property type="entry name" value="HTH_AraC"/>
</dbReference>
<dbReference type="InterPro" id="IPR009057">
    <property type="entry name" value="Homeodomain-like_sf"/>
</dbReference>
<dbReference type="Pfam" id="PF12833">
    <property type="entry name" value="HTH_18"/>
    <property type="match status" value="1"/>
</dbReference>
<organism evidence="5">
    <name type="scientific">marine sediment metagenome</name>
    <dbReference type="NCBI Taxonomy" id="412755"/>
    <lineage>
        <taxon>unclassified sequences</taxon>
        <taxon>metagenomes</taxon>
        <taxon>ecological metagenomes</taxon>
    </lineage>
</organism>
<sequence>MAAIIDVSARTIQRCLLDEGLTYRRLLDRVRFDAACEMLATRQMTIREIALELGYSGTNNFVRGFRRMTGMPPSEFRRRRFGV</sequence>
<dbReference type="GO" id="GO:0003700">
    <property type="term" value="F:DNA-binding transcription factor activity"/>
    <property type="evidence" value="ECO:0007669"/>
    <property type="project" value="InterPro"/>
</dbReference>
<evidence type="ECO:0000256" key="2">
    <source>
        <dbReference type="ARBA" id="ARBA00023125"/>
    </source>
</evidence>
<dbReference type="GO" id="GO:0005829">
    <property type="term" value="C:cytosol"/>
    <property type="evidence" value="ECO:0007669"/>
    <property type="project" value="TreeGrafter"/>
</dbReference>
<protein>
    <recommendedName>
        <fullName evidence="4">HTH araC/xylS-type domain-containing protein</fullName>
    </recommendedName>
</protein>
<dbReference type="PRINTS" id="PR00032">
    <property type="entry name" value="HTHARAC"/>
</dbReference>
<dbReference type="EMBL" id="BARS01050289">
    <property type="protein sequence ID" value="GAG47040.1"/>
    <property type="molecule type" value="Genomic_DNA"/>
</dbReference>
<keyword evidence="3" id="KW-0804">Transcription</keyword>
<keyword evidence="2" id="KW-0238">DNA-binding</keyword>
<gene>
    <name evidence="5" type="ORF">S01H1_75100</name>
</gene>
<dbReference type="GO" id="GO:0000976">
    <property type="term" value="F:transcription cis-regulatory region binding"/>
    <property type="evidence" value="ECO:0007669"/>
    <property type="project" value="TreeGrafter"/>
</dbReference>
<dbReference type="AlphaFoldDB" id="X0XUN2"/>
<feature type="domain" description="HTH araC/xylS-type" evidence="4">
    <location>
        <begin position="1"/>
        <end position="79"/>
    </location>
</feature>
<evidence type="ECO:0000256" key="3">
    <source>
        <dbReference type="ARBA" id="ARBA00023163"/>
    </source>
</evidence>